<dbReference type="InterPro" id="IPR036691">
    <property type="entry name" value="Endo/exonu/phosph_ase_sf"/>
</dbReference>
<accession>A0ABU2J8P6</accession>
<evidence type="ECO:0000313" key="10">
    <source>
        <dbReference type="EMBL" id="MDT0261359.1"/>
    </source>
</evidence>
<keyword evidence="8" id="KW-0234">DNA repair</keyword>
<evidence type="ECO:0000256" key="7">
    <source>
        <dbReference type="ARBA" id="ARBA00022842"/>
    </source>
</evidence>
<keyword evidence="5" id="KW-0227">DNA damage</keyword>
<evidence type="ECO:0000313" key="11">
    <source>
        <dbReference type="Proteomes" id="UP001183176"/>
    </source>
</evidence>
<comment type="cofactor">
    <cofactor evidence="2">
        <name>Mg(2+)</name>
        <dbReference type="ChEBI" id="CHEBI:18420"/>
    </cofactor>
</comment>
<dbReference type="SUPFAM" id="SSF56219">
    <property type="entry name" value="DNase I-like"/>
    <property type="match status" value="1"/>
</dbReference>
<keyword evidence="11" id="KW-1185">Reference proteome</keyword>
<organism evidence="10 11">
    <name type="scientific">Jatrophihabitans lederbergiae</name>
    <dbReference type="NCBI Taxonomy" id="3075547"/>
    <lineage>
        <taxon>Bacteria</taxon>
        <taxon>Bacillati</taxon>
        <taxon>Actinomycetota</taxon>
        <taxon>Actinomycetes</taxon>
        <taxon>Jatrophihabitantales</taxon>
        <taxon>Jatrophihabitantaceae</taxon>
        <taxon>Jatrophihabitans</taxon>
    </lineage>
</organism>
<evidence type="ECO:0000259" key="9">
    <source>
        <dbReference type="Pfam" id="PF03372"/>
    </source>
</evidence>
<dbReference type="Gene3D" id="3.60.10.10">
    <property type="entry name" value="Endonuclease/exonuclease/phosphatase"/>
    <property type="match status" value="1"/>
</dbReference>
<reference evidence="11" key="1">
    <citation type="submission" date="2023-07" db="EMBL/GenBank/DDBJ databases">
        <title>30 novel species of actinomycetes from the DSMZ collection.</title>
        <authorList>
            <person name="Nouioui I."/>
        </authorList>
    </citation>
    <scope>NUCLEOTIDE SEQUENCE [LARGE SCALE GENOMIC DNA]</scope>
    <source>
        <strain evidence="11">DSM 44399</strain>
    </source>
</reference>
<evidence type="ECO:0000256" key="4">
    <source>
        <dbReference type="ARBA" id="ARBA00022723"/>
    </source>
</evidence>
<evidence type="ECO:0000256" key="6">
    <source>
        <dbReference type="ARBA" id="ARBA00022801"/>
    </source>
</evidence>
<proteinExistence type="predicted"/>
<evidence type="ECO:0000256" key="1">
    <source>
        <dbReference type="ARBA" id="ARBA00001936"/>
    </source>
</evidence>
<comment type="cofactor">
    <cofactor evidence="1">
        <name>Mn(2+)</name>
        <dbReference type="ChEBI" id="CHEBI:29035"/>
    </cofactor>
</comment>
<dbReference type="InterPro" id="IPR051547">
    <property type="entry name" value="TDP2-like"/>
</dbReference>
<dbReference type="EMBL" id="JAVREH010000007">
    <property type="protein sequence ID" value="MDT0261359.1"/>
    <property type="molecule type" value="Genomic_DNA"/>
</dbReference>
<dbReference type="Proteomes" id="UP001183176">
    <property type="component" value="Unassembled WGS sequence"/>
</dbReference>
<evidence type="ECO:0000256" key="2">
    <source>
        <dbReference type="ARBA" id="ARBA00001946"/>
    </source>
</evidence>
<keyword evidence="4" id="KW-0479">Metal-binding</keyword>
<dbReference type="InterPro" id="IPR005135">
    <property type="entry name" value="Endo/exonuclease/phosphatase"/>
</dbReference>
<keyword evidence="10" id="KW-0255">Endonuclease</keyword>
<dbReference type="RefSeq" id="WP_311422515.1">
    <property type="nucleotide sequence ID" value="NZ_JAVREH010000007.1"/>
</dbReference>
<evidence type="ECO:0000256" key="5">
    <source>
        <dbReference type="ARBA" id="ARBA00022763"/>
    </source>
</evidence>
<evidence type="ECO:0000256" key="8">
    <source>
        <dbReference type="ARBA" id="ARBA00023204"/>
    </source>
</evidence>
<comment type="caution">
    <text evidence="10">The sequence shown here is derived from an EMBL/GenBank/DDBJ whole genome shotgun (WGS) entry which is preliminary data.</text>
</comment>
<dbReference type="Pfam" id="PF03372">
    <property type="entry name" value="Exo_endo_phos"/>
    <property type="match status" value="1"/>
</dbReference>
<gene>
    <name evidence="10" type="ORF">RM423_08115</name>
</gene>
<keyword evidence="6" id="KW-0378">Hydrolase</keyword>
<protein>
    <submittedName>
        <fullName evidence="10">Endonuclease/exonuclease/phosphatase family protein</fullName>
    </submittedName>
</protein>
<feature type="domain" description="Endonuclease/exonuclease/phosphatase" evidence="9">
    <location>
        <begin position="7"/>
        <end position="226"/>
    </location>
</feature>
<dbReference type="GO" id="GO:0004519">
    <property type="term" value="F:endonuclease activity"/>
    <property type="evidence" value="ECO:0007669"/>
    <property type="project" value="UniProtKB-KW"/>
</dbReference>
<keyword evidence="3" id="KW-0540">Nuclease</keyword>
<evidence type="ECO:0000256" key="3">
    <source>
        <dbReference type="ARBA" id="ARBA00022722"/>
    </source>
</evidence>
<keyword evidence="7" id="KW-0460">Magnesium</keyword>
<sequence>MTLVKLLSYNVRSLRDDTAALARVMRQVAPDVAIIQEAPRFLRWRSQCAALARRAGLVVVTGGRATGANLVLSSLAVDVVATHEIGFSRDQNLHHRGVALAVLRLSGTEFAVAGTHLDLIESPRLRHLDELAEHAATAVPAGVPLIVGGDLNALPGSATWRRLERFGPDAFATVTAAVTDPAGDPGYTYSSTDPVRRIDALFADPRAVPVSAEVLSSDDVRIASDHRPLVVEFDIG</sequence>
<name>A0ABU2J8P6_9ACTN</name>
<dbReference type="PANTHER" id="PTHR15822:SF4">
    <property type="entry name" value="TYROSYL-DNA PHOSPHODIESTERASE 2"/>
    <property type="match status" value="1"/>
</dbReference>
<dbReference type="PANTHER" id="PTHR15822">
    <property type="entry name" value="TRAF AND TNF RECEPTOR-ASSOCIATED PROTEIN"/>
    <property type="match status" value="1"/>
</dbReference>